<dbReference type="InterPro" id="IPR009057">
    <property type="entry name" value="Homeodomain-like_sf"/>
</dbReference>
<proteinExistence type="predicted"/>
<dbReference type="InterPro" id="IPR004875">
    <property type="entry name" value="DDE_SF_endonuclease_dom"/>
</dbReference>
<feature type="domain" description="DDE-1" evidence="2">
    <location>
        <begin position="263"/>
        <end position="364"/>
    </location>
</feature>
<dbReference type="Proteomes" id="UP000054324">
    <property type="component" value="Unassembled WGS sequence"/>
</dbReference>
<feature type="compositionally biased region" description="Polar residues" evidence="1">
    <location>
        <begin position="801"/>
        <end position="810"/>
    </location>
</feature>
<evidence type="ECO:0000313" key="5">
    <source>
        <dbReference type="Proteomes" id="UP000054324"/>
    </source>
</evidence>
<dbReference type="RefSeq" id="XP_009170706.1">
    <property type="nucleotide sequence ID" value="XM_009172442.1"/>
</dbReference>
<dbReference type="Gene3D" id="1.10.10.60">
    <property type="entry name" value="Homeodomain-like"/>
    <property type="match status" value="1"/>
</dbReference>
<feature type="region of interest" description="Disordered" evidence="1">
    <location>
        <begin position="788"/>
        <end position="810"/>
    </location>
</feature>
<evidence type="ECO:0000259" key="3">
    <source>
        <dbReference type="Pfam" id="PF05225"/>
    </source>
</evidence>
<dbReference type="OrthoDB" id="10043687at2759"/>
<dbReference type="KEGG" id="ovi:T265_07021"/>
<feature type="region of interest" description="Disordered" evidence="1">
    <location>
        <begin position="1"/>
        <end position="33"/>
    </location>
</feature>
<dbReference type="EMBL" id="KL596773">
    <property type="protein sequence ID" value="KER25562.1"/>
    <property type="molecule type" value="Genomic_DNA"/>
</dbReference>
<evidence type="ECO:0000256" key="1">
    <source>
        <dbReference type="SAM" id="MobiDB-lite"/>
    </source>
</evidence>
<evidence type="ECO:0008006" key="6">
    <source>
        <dbReference type="Google" id="ProtNLM"/>
    </source>
</evidence>
<reference evidence="4 5" key="1">
    <citation type="submission" date="2013-11" db="EMBL/GenBank/DDBJ databases">
        <title>Opisthorchis viverrini - life in the bile duct.</title>
        <authorList>
            <person name="Young N.D."/>
            <person name="Nagarajan N."/>
            <person name="Lin S.J."/>
            <person name="Korhonen P.K."/>
            <person name="Jex A.R."/>
            <person name="Hall R.S."/>
            <person name="Safavi-Hemami H."/>
            <person name="Kaewkong W."/>
            <person name="Bertrand D."/>
            <person name="Gao S."/>
            <person name="Seet Q."/>
            <person name="Wongkham S."/>
            <person name="Teh B.T."/>
            <person name="Wongkham C."/>
            <person name="Intapan P.M."/>
            <person name="Maleewong W."/>
            <person name="Yang X."/>
            <person name="Hu M."/>
            <person name="Wang Z."/>
            <person name="Hofmann A."/>
            <person name="Sternberg P.W."/>
            <person name="Tan P."/>
            <person name="Wang J."/>
            <person name="Gasser R.B."/>
        </authorList>
    </citation>
    <scope>NUCLEOTIDE SEQUENCE [LARGE SCALE GENOMIC DNA]</scope>
</reference>
<evidence type="ECO:0000259" key="2">
    <source>
        <dbReference type="Pfam" id="PF03184"/>
    </source>
</evidence>
<feature type="domain" description="HTH psq-type" evidence="3">
    <location>
        <begin position="70"/>
        <end position="109"/>
    </location>
</feature>
<dbReference type="InterPro" id="IPR007889">
    <property type="entry name" value="HTH_Psq"/>
</dbReference>
<sequence length="810" mass="90117">MNPTSFEDDYSGSEDAMDGEDRDDDGDMMHSGGTYDYQQQQILFYPNFDSVTGRSLQRPKTRRRRWTQRDMTNAYNAVKYQGMSLRGAATAFNVPESTLRDRVHGRVSLECSRPGPPTFFTYEEEKKMVDHILFMSKIGYPYTRNQVVELAGDMTKAVGRIAPFKYINPSQAWFYAFLNRWPDLKNFLFGPRSNRKSKGVSGDSIQSYFEQLEKVLTKYDIKDKAQHFWIVDEVSISCENQPPRILPISIQRAQSVSYWNPTVAMLGAANGIGEKIPPFLIYRGECITPSMMEGAVRGTKFSYSSSGWVNSDAFIQWFLKHFRLLVHVRPLVLFYDGHLQFVSVRVLERAREDDVFLFPLPPHPAYNHCVENTCFWAFQVVVDLFAELGDWLANVSSPHEETSSVRSWVGTSSLPASVYIAVEDYLLSSDKRLDRFFEQNPNQPLMRNNAAPVLTHAYEKALQPSNVIQLFERLGICPFNNLSSSIGAYMNMTEDYDQTSVSGENIDPHMGCENYGHPAAWAKLPGSVVPTYAHHLPYPPTVLTNGDLKERPLNTFRGVGHSVASIGAVYPLTQGATQSGSSIPSIEVLKPDPSVATRIGPPGRSVMIRLHGTATTIGQPVVRPGSVESVSTTSNTNPIVITPRVNAVVSSKHEDSITHSDVDIAHEEEVGFDSSQSQSAVFAQLHSGAEHGMSEPPEFLDEIEDGEAPDSCVVCGQLEPPESACRPSSDLEGSDDLQVVDWVHCDFCNRWVHWNGSCSEGAVVCDNSFMCVVCRHEGTTVVKVPEFSSSTTASSSMEKPVTSTVNHVTT</sequence>
<dbReference type="Pfam" id="PF05225">
    <property type="entry name" value="HTH_psq"/>
    <property type="match status" value="1"/>
</dbReference>
<dbReference type="GO" id="GO:0003677">
    <property type="term" value="F:DNA binding"/>
    <property type="evidence" value="ECO:0007669"/>
    <property type="project" value="InterPro"/>
</dbReference>
<dbReference type="STRING" id="6198.A0A074ZID8"/>
<feature type="compositionally biased region" description="Acidic residues" evidence="1">
    <location>
        <begin position="1"/>
        <end position="26"/>
    </location>
</feature>
<dbReference type="GeneID" id="20321200"/>
<dbReference type="CTD" id="20321200"/>
<name>A0A074ZID8_OPIVI</name>
<dbReference type="SUPFAM" id="SSF46689">
    <property type="entry name" value="Homeodomain-like"/>
    <property type="match status" value="1"/>
</dbReference>
<accession>A0A074ZID8</accession>
<protein>
    <recommendedName>
        <fullName evidence="6">HTH psq-type domain-containing protein</fullName>
    </recommendedName>
</protein>
<keyword evidence="5" id="KW-1185">Reference proteome</keyword>
<organism evidence="4 5">
    <name type="scientific">Opisthorchis viverrini</name>
    <name type="common">Southeast Asian liver fluke</name>
    <dbReference type="NCBI Taxonomy" id="6198"/>
    <lineage>
        <taxon>Eukaryota</taxon>
        <taxon>Metazoa</taxon>
        <taxon>Spiralia</taxon>
        <taxon>Lophotrochozoa</taxon>
        <taxon>Platyhelminthes</taxon>
        <taxon>Trematoda</taxon>
        <taxon>Digenea</taxon>
        <taxon>Opisthorchiida</taxon>
        <taxon>Opisthorchiata</taxon>
        <taxon>Opisthorchiidae</taxon>
        <taxon>Opisthorchis</taxon>
    </lineage>
</organism>
<evidence type="ECO:0000313" key="4">
    <source>
        <dbReference type="EMBL" id="KER25562.1"/>
    </source>
</evidence>
<dbReference type="Pfam" id="PF03184">
    <property type="entry name" value="DDE_1"/>
    <property type="match status" value="1"/>
</dbReference>
<dbReference type="AlphaFoldDB" id="A0A074ZID8"/>
<gene>
    <name evidence="4" type="ORF">T265_07021</name>
</gene>